<accession>A0A6J5NHM2</accession>
<dbReference type="EMBL" id="LR796642">
    <property type="protein sequence ID" value="CAB4156388.1"/>
    <property type="molecule type" value="Genomic_DNA"/>
</dbReference>
<proteinExistence type="predicted"/>
<sequence length="62" mass="7242">MERYEKELKKLINDQIERIKDVLAAGSPDDMMTYKLLVGHIVGLRQCMDLLDEARHNVNKSR</sequence>
<gene>
    <name evidence="1" type="ORF">UFOVP661_51</name>
</gene>
<organism evidence="1">
    <name type="scientific">uncultured Caudovirales phage</name>
    <dbReference type="NCBI Taxonomy" id="2100421"/>
    <lineage>
        <taxon>Viruses</taxon>
        <taxon>Duplodnaviria</taxon>
        <taxon>Heunggongvirae</taxon>
        <taxon>Uroviricota</taxon>
        <taxon>Caudoviricetes</taxon>
        <taxon>Peduoviridae</taxon>
        <taxon>Maltschvirus</taxon>
        <taxon>Maltschvirus maltsch</taxon>
    </lineage>
</organism>
<evidence type="ECO:0000313" key="1">
    <source>
        <dbReference type="EMBL" id="CAB4156388.1"/>
    </source>
</evidence>
<reference evidence="1" key="1">
    <citation type="submission" date="2020-04" db="EMBL/GenBank/DDBJ databases">
        <authorList>
            <person name="Chiriac C."/>
            <person name="Salcher M."/>
            <person name="Ghai R."/>
            <person name="Kavagutti S V."/>
        </authorList>
    </citation>
    <scope>NUCLEOTIDE SEQUENCE</scope>
</reference>
<protein>
    <submittedName>
        <fullName evidence="1">Uncharacterized protein</fullName>
    </submittedName>
</protein>
<name>A0A6J5NHM2_9CAUD</name>